<dbReference type="EMBL" id="CP043538">
    <property type="protein sequence ID" value="QGY00918.1"/>
    <property type="molecule type" value="Genomic_DNA"/>
</dbReference>
<dbReference type="RefSeq" id="WP_158168500.1">
    <property type="nucleotide sequence ID" value="NZ_CP043538.1"/>
</dbReference>
<protein>
    <submittedName>
        <fullName evidence="1">Uncharacterized protein</fullName>
    </submittedName>
</protein>
<sequence length="96" mass="10814">MLDDDVAFVKLRASVDETLARARRLRTESLLLQQKLQETIVYFRAVQDHVCATVDMVRANLSPFRSESGEQPSSASPIPYAYRSRYSHASGVALKK</sequence>
<gene>
    <name evidence="1" type="ORF">MMSR116_02615</name>
</gene>
<name>A0A6B9FJ42_9HYPH</name>
<proteinExistence type="predicted"/>
<evidence type="ECO:0000313" key="1">
    <source>
        <dbReference type="EMBL" id="QGY00918.1"/>
    </source>
</evidence>
<dbReference type="AlphaFoldDB" id="A0A6B9FJ42"/>
<reference evidence="1 2" key="1">
    <citation type="journal article" date="2012" name="Genet. Mol. Biol.">
        <title>Analysis of 16S rRNA and mxaF genes revealing insights into Methylobacterium niche-specific plant association.</title>
        <authorList>
            <person name="Dourado M.N."/>
            <person name="Andreote F.D."/>
            <person name="Dini-Andreote F."/>
            <person name="Conti R."/>
            <person name="Araujo J.M."/>
            <person name="Araujo W.L."/>
        </authorList>
    </citation>
    <scope>NUCLEOTIDE SEQUENCE [LARGE SCALE GENOMIC DNA]</scope>
    <source>
        <strain evidence="1 2">SR1.6/6</strain>
    </source>
</reference>
<evidence type="ECO:0000313" key="2">
    <source>
        <dbReference type="Proteomes" id="UP000012488"/>
    </source>
</evidence>
<dbReference type="Proteomes" id="UP000012488">
    <property type="component" value="Chromosome"/>
</dbReference>
<organism evidence="1 2">
    <name type="scientific">Methylobacterium mesophilicum SR1.6/6</name>
    <dbReference type="NCBI Taxonomy" id="908290"/>
    <lineage>
        <taxon>Bacteria</taxon>
        <taxon>Pseudomonadati</taxon>
        <taxon>Pseudomonadota</taxon>
        <taxon>Alphaproteobacteria</taxon>
        <taxon>Hyphomicrobiales</taxon>
        <taxon>Methylobacteriaceae</taxon>
        <taxon>Methylobacterium</taxon>
    </lineage>
</organism>
<dbReference type="KEGG" id="mmes:MMSR116_02615"/>
<reference evidence="1 2" key="2">
    <citation type="journal article" date="2013" name="Genome Announc.">
        <title>Draft Genome Sequence of Methylobacterium mesophilicum Strain SR1.6/6, Isolated from Citrus sinensis.</title>
        <authorList>
            <person name="Marinho Almeida D."/>
            <person name="Dini-Andreote F."/>
            <person name="Camargo Neves A.A."/>
            <person name="Juca Ramos R.T."/>
            <person name="Andreote F.D."/>
            <person name="Carneiro A.R."/>
            <person name="Oliveira de Souza Lima A."/>
            <person name="Caracciolo Gomes de Sa P.H."/>
            <person name="Ribeiro Barbosa M.S."/>
            <person name="Araujo W.L."/>
            <person name="Silva A."/>
        </authorList>
    </citation>
    <scope>NUCLEOTIDE SEQUENCE [LARGE SCALE GENOMIC DNA]</scope>
    <source>
        <strain evidence="1 2">SR1.6/6</strain>
    </source>
</reference>
<accession>A0A6B9FJ42</accession>